<evidence type="ECO:0000256" key="1">
    <source>
        <dbReference type="ARBA" id="ARBA00009797"/>
    </source>
</evidence>
<dbReference type="GO" id="GO:0005634">
    <property type="term" value="C:nucleus"/>
    <property type="evidence" value="ECO:0007669"/>
    <property type="project" value="TreeGrafter"/>
</dbReference>
<protein>
    <recommendedName>
        <fullName evidence="3">MaoC-like domain-containing protein</fullName>
    </recommendedName>
</protein>
<dbReference type="Gene3D" id="3.10.129.10">
    <property type="entry name" value="Hotdog Thioesterase"/>
    <property type="match status" value="1"/>
</dbReference>
<dbReference type="Pfam" id="PF01575">
    <property type="entry name" value="MaoC_dehydratas"/>
    <property type="match status" value="1"/>
</dbReference>
<evidence type="ECO:0000259" key="3">
    <source>
        <dbReference type="Pfam" id="PF01575"/>
    </source>
</evidence>
<evidence type="ECO:0000313" key="4">
    <source>
        <dbReference type="EMBL" id="KAE8038896.1"/>
    </source>
</evidence>
<gene>
    <name evidence="4" type="ORF">FH972_011364</name>
</gene>
<evidence type="ECO:0000256" key="2">
    <source>
        <dbReference type="SAM" id="MobiDB-lite"/>
    </source>
</evidence>
<dbReference type="PANTHER" id="PTHR14464">
    <property type="entry name" value="EXONUCLEASE V"/>
    <property type="match status" value="1"/>
</dbReference>
<accession>A0A660KY24</accession>
<dbReference type="AlphaFoldDB" id="A0A660KY24"/>
<reference evidence="4 5" key="1">
    <citation type="submission" date="2019-06" db="EMBL/GenBank/DDBJ databases">
        <title>A chromosomal-level reference genome of Carpinus fangiana (Coryloideae, Betulaceae).</title>
        <authorList>
            <person name="Yang X."/>
            <person name="Wang Z."/>
            <person name="Zhang L."/>
            <person name="Hao G."/>
            <person name="Liu J."/>
            <person name="Yang Y."/>
        </authorList>
    </citation>
    <scope>NUCLEOTIDE SEQUENCE [LARGE SCALE GENOMIC DNA]</scope>
    <source>
        <strain evidence="4">Cfa_2016G</strain>
        <tissue evidence="4">Leaf</tissue>
    </source>
</reference>
<keyword evidence="5" id="KW-1185">Reference proteome</keyword>
<dbReference type="GO" id="GO:0036297">
    <property type="term" value="P:interstrand cross-link repair"/>
    <property type="evidence" value="ECO:0007669"/>
    <property type="project" value="TreeGrafter"/>
</dbReference>
<dbReference type="InterPro" id="IPR029069">
    <property type="entry name" value="HotDog_dom_sf"/>
</dbReference>
<dbReference type="InterPro" id="IPR011604">
    <property type="entry name" value="PDDEXK-like_dom_sf"/>
</dbReference>
<dbReference type="InterPro" id="IPR002539">
    <property type="entry name" value="MaoC-like_dom"/>
</dbReference>
<dbReference type="EMBL" id="CM017324">
    <property type="protein sequence ID" value="KAE8038896.1"/>
    <property type="molecule type" value="Genomic_DNA"/>
</dbReference>
<dbReference type="InterPro" id="IPR019190">
    <property type="entry name" value="EXOV"/>
</dbReference>
<proteinExistence type="inferred from homology"/>
<dbReference type="Proteomes" id="UP000327013">
    <property type="component" value="Chromosome 4"/>
</dbReference>
<organism evidence="4 5">
    <name type="scientific">Carpinus fangiana</name>
    <dbReference type="NCBI Taxonomy" id="176857"/>
    <lineage>
        <taxon>Eukaryota</taxon>
        <taxon>Viridiplantae</taxon>
        <taxon>Streptophyta</taxon>
        <taxon>Embryophyta</taxon>
        <taxon>Tracheophyta</taxon>
        <taxon>Spermatophyta</taxon>
        <taxon>Magnoliopsida</taxon>
        <taxon>eudicotyledons</taxon>
        <taxon>Gunneridae</taxon>
        <taxon>Pentapetalae</taxon>
        <taxon>rosids</taxon>
        <taxon>fabids</taxon>
        <taxon>Fagales</taxon>
        <taxon>Betulaceae</taxon>
        <taxon>Carpinus</taxon>
    </lineage>
</organism>
<dbReference type="CDD" id="cd03449">
    <property type="entry name" value="R_hydratase"/>
    <property type="match status" value="1"/>
</dbReference>
<dbReference type="Pfam" id="PF09810">
    <property type="entry name" value="Exo5"/>
    <property type="match status" value="3"/>
</dbReference>
<dbReference type="GO" id="GO:0045145">
    <property type="term" value="F:single-stranded DNA 5'-3' DNA exonuclease activity"/>
    <property type="evidence" value="ECO:0007669"/>
    <property type="project" value="InterPro"/>
</dbReference>
<feature type="domain" description="MaoC-like" evidence="3">
    <location>
        <begin position="449"/>
        <end position="543"/>
    </location>
</feature>
<name>A0A660KY24_9ROSI</name>
<sequence>MKESSLFEPFSKLSLNSCGVEIQMELVSEEEMASMEAALADATATATPSSSAATTPATRSPSQFRRKARSIHSFTSPPSKAKRRLSFCAESDIEDLGSLRSAQKKIRVAESFFQRFRSKTGLYVSDVTSTEWCEKQMEFVLLFRERETDAMRTGRTRHAILEEEVVKKVKIQVRSVEDVWAVRLMNFVIRAKQLLFEGLTRELPLIGFVEGIWMVGIIDEVRMPLTETDRNAILVETKTRKRDTPPAEPQQRNGRLQLMCYKYLWDNLVADNFPSTEFFNFFSLNPYHILSEEIWKNNTKSGFPAKTLDEVVRHFRHTCSMLPPAHDQLLLRYEFQKDNRLLGEDHCPYDSDWVKSEIRRCLEIWVGEREGNCTPESWKCWFCQFADVCPSQTKPPSSTEANPNRTILEHLFKASTTMFTWSLLSVNVLPLRCFSSSALNILKTGDVLRQRRVFTNEDVLEYSKVTHDSNPLHFDSELARNAGFEDRLVHGMLVAALFPRIISSHFPGAVYVSQNLNFKLPVYIGDKVTGEVQAMCIKENKKRYIVKLKTKCFRNDEILVLDGEAMAILPSLAVEQVPSLE</sequence>
<feature type="region of interest" description="Disordered" evidence="2">
    <location>
        <begin position="40"/>
        <end position="79"/>
    </location>
</feature>
<feature type="compositionally biased region" description="Low complexity" evidence="2">
    <location>
        <begin position="40"/>
        <end position="62"/>
    </location>
</feature>
<dbReference type="SUPFAM" id="SSF54637">
    <property type="entry name" value="Thioesterase/thiol ester dehydrase-isomerase"/>
    <property type="match status" value="1"/>
</dbReference>
<comment type="similarity">
    <text evidence="1">Belongs to the EXO5 family.</text>
</comment>
<dbReference type="Gene3D" id="3.90.320.10">
    <property type="match status" value="1"/>
</dbReference>
<dbReference type="OrthoDB" id="3592703at2759"/>
<evidence type="ECO:0000313" key="5">
    <source>
        <dbReference type="Proteomes" id="UP000327013"/>
    </source>
</evidence>
<dbReference type="PANTHER" id="PTHR14464:SF4">
    <property type="entry name" value="EXONUCLEASE V"/>
    <property type="match status" value="1"/>
</dbReference>